<dbReference type="EMBL" id="LYTK01000023">
    <property type="protein sequence ID" value="OBQ59145.1"/>
    <property type="molecule type" value="Genomic_DNA"/>
</dbReference>
<evidence type="ECO:0000256" key="3">
    <source>
        <dbReference type="ARBA" id="ARBA00012338"/>
    </source>
</evidence>
<organism evidence="8 11">
    <name type="scientific">Rhizobium loti</name>
    <name type="common">Mesorhizobium loti</name>
    <dbReference type="NCBI Taxonomy" id="381"/>
    <lineage>
        <taxon>Bacteria</taxon>
        <taxon>Pseudomonadati</taxon>
        <taxon>Pseudomonadota</taxon>
        <taxon>Alphaproteobacteria</taxon>
        <taxon>Hyphomicrobiales</taxon>
        <taxon>Phyllobacteriaceae</taxon>
        <taxon>Mesorhizobium</taxon>
    </lineage>
</organism>
<comment type="catalytic activity">
    <reaction evidence="1">
        <text>2-(N(omega)-L-arginino)succinate = fumarate + L-arginine</text>
        <dbReference type="Rhea" id="RHEA:24020"/>
        <dbReference type="ChEBI" id="CHEBI:29806"/>
        <dbReference type="ChEBI" id="CHEBI:32682"/>
        <dbReference type="ChEBI" id="CHEBI:57472"/>
        <dbReference type="EC" id="4.3.2.1"/>
    </reaction>
</comment>
<dbReference type="UniPathway" id="UPA00068">
    <property type="reaction ID" value="UER00114"/>
</dbReference>
<evidence type="ECO:0000313" key="8">
    <source>
        <dbReference type="EMBL" id="OBP80085.1"/>
    </source>
</evidence>
<proteinExistence type="predicted"/>
<evidence type="ECO:0000256" key="2">
    <source>
        <dbReference type="ARBA" id="ARBA00004941"/>
    </source>
</evidence>
<comment type="pathway">
    <text evidence="2">Amino-acid biosynthesis; L-arginine biosynthesis; L-arginine from L-ornithine and carbamoyl phosphate: step 3/3.</text>
</comment>
<reference evidence="9 10" key="1">
    <citation type="submission" date="2016-05" db="EMBL/GenBank/DDBJ databases">
        <authorList>
            <person name="Ramsay J.P."/>
        </authorList>
    </citation>
    <scope>NUCLEOTIDE SEQUENCE [LARGE SCALE GENOMIC DNA]</scope>
    <source>
        <strain evidence="9 10">NZP2042</strain>
    </source>
</reference>
<dbReference type="GO" id="GO:0005524">
    <property type="term" value="F:ATP binding"/>
    <property type="evidence" value="ECO:0007669"/>
    <property type="project" value="UniProtKB-UniRule"/>
</dbReference>
<dbReference type="Gene3D" id="1.20.200.10">
    <property type="entry name" value="Fumarase/aspartase (Central domain)"/>
    <property type="match status" value="1"/>
</dbReference>
<dbReference type="PROSITE" id="PS00867">
    <property type="entry name" value="CPSASE_2"/>
    <property type="match status" value="1"/>
</dbReference>
<dbReference type="InterPro" id="IPR005479">
    <property type="entry name" value="CPAse_ATP-bd"/>
</dbReference>
<dbReference type="Gene3D" id="3.30.470.20">
    <property type="entry name" value="ATP-grasp fold, B domain"/>
    <property type="match status" value="1"/>
</dbReference>
<dbReference type="NCBIfam" id="NF002563">
    <property type="entry name" value="PRK02186.1"/>
    <property type="match status" value="1"/>
</dbReference>
<evidence type="ECO:0000256" key="5">
    <source>
        <dbReference type="ARBA" id="ARBA00023239"/>
    </source>
</evidence>
<evidence type="ECO:0000256" key="4">
    <source>
        <dbReference type="ARBA" id="ARBA00022571"/>
    </source>
</evidence>
<dbReference type="Gene3D" id="1.10.275.10">
    <property type="entry name" value="Fumarase/aspartase (N-terminal domain)"/>
    <property type="match status" value="1"/>
</dbReference>
<dbReference type="InterPro" id="IPR009049">
    <property type="entry name" value="Argininosuccinate_lyase"/>
</dbReference>
<dbReference type="SUPFAM" id="SSF56059">
    <property type="entry name" value="Glutathione synthetase ATP-binding domain-like"/>
    <property type="match status" value="1"/>
</dbReference>
<dbReference type="Proteomes" id="UP000093748">
    <property type="component" value="Unassembled WGS sequence"/>
</dbReference>
<keyword evidence="4" id="KW-0028">Amino-acid biosynthesis</keyword>
<dbReference type="CDD" id="cd01359">
    <property type="entry name" value="Argininosuccinate_lyase"/>
    <property type="match status" value="1"/>
</dbReference>
<keyword evidence="6" id="KW-0067">ATP-binding</keyword>
<evidence type="ECO:0000259" key="7">
    <source>
        <dbReference type="PROSITE" id="PS50975"/>
    </source>
</evidence>
<evidence type="ECO:0000313" key="10">
    <source>
        <dbReference type="Proteomes" id="UP000093737"/>
    </source>
</evidence>
<evidence type="ECO:0000313" key="9">
    <source>
        <dbReference type="EMBL" id="OBQ59145.1"/>
    </source>
</evidence>
<dbReference type="Pfam" id="PF13535">
    <property type="entry name" value="ATP-grasp_4"/>
    <property type="match status" value="1"/>
</dbReference>
<dbReference type="PANTHER" id="PTHR43814:SF1">
    <property type="entry name" value="ARGININOSUCCINATE LYASE"/>
    <property type="match status" value="1"/>
</dbReference>
<evidence type="ECO:0000256" key="1">
    <source>
        <dbReference type="ARBA" id="ARBA00000985"/>
    </source>
</evidence>
<dbReference type="GO" id="GO:0042450">
    <property type="term" value="P:L-arginine biosynthetic process via ornithine"/>
    <property type="evidence" value="ECO:0007669"/>
    <property type="project" value="InterPro"/>
</dbReference>
<reference evidence="11" key="2">
    <citation type="submission" date="2016-06" db="EMBL/GenBank/DDBJ databases">
        <title>NZP2037 Pacbio-Illumina hybrid assembly.</title>
        <authorList>
            <person name="Ramsay J.P."/>
        </authorList>
    </citation>
    <scope>NUCLEOTIDE SEQUENCE [LARGE SCALE GENOMIC DNA]</scope>
    <source>
        <strain evidence="11">R7ANS::ICEMlSym2042</strain>
    </source>
</reference>
<dbReference type="InterPro" id="IPR022761">
    <property type="entry name" value="Fumarate_lyase_N"/>
</dbReference>
<dbReference type="GO" id="GO:0046872">
    <property type="term" value="F:metal ion binding"/>
    <property type="evidence" value="ECO:0007669"/>
    <property type="project" value="InterPro"/>
</dbReference>
<dbReference type="Gene3D" id="1.10.40.30">
    <property type="entry name" value="Fumarase/aspartase (C-terminal domain)"/>
    <property type="match status" value="1"/>
</dbReference>
<dbReference type="GO" id="GO:0004056">
    <property type="term" value="F:argininosuccinate lyase activity"/>
    <property type="evidence" value="ECO:0007669"/>
    <property type="project" value="UniProtKB-EC"/>
</dbReference>
<dbReference type="Proteomes" id="UP000093737">
    <property type="component" value="Unassembled WGS sequence"/>
</dbReference>
<dbReference type="PANTHER" id="PTHR43814">
    <property type="entry name" value="ARGININOSUCCINATE LYASE"/>
    <property type="match status" value="1"/>
</dbReference>
<sequence length="902" mass="96780">MRNRGSFLFVESNTTGTGELLMKRARVLGFEPYLVTRNPTRYPFLKDSVAQVIEAETRSPGELTGVAVKVKSLAGIYSSSDYFVEAAASAATAMGLPAANPEAIATCRNKWKQAAELQRQSITIPETRLAASVRDVENILAQATLPVVVKPVSGSGSSGVRLCDSAGAAIKAFESARGALLDQVGLCNPDVLIQQYVEGKEYSAEIIAYDGTLHCLGILAKHKGPPPCFVEVGHDFPAPLPERSLQELAAFAVSAVSALGLEFGPAHVEFMIAESGPVIIEVNPRLAGGMIPVMLSHALGTSILDMVIKLYAGEGFTPPRAGARARAGAIRFQLAHKSGKLKRLGFSRDREPTVPDASVLKSEGEEVQINGDFRDRVAYAIGVADELNAAAAAAEGMIDSLEIDIETGGGESDNKQQAGSSDARWTLHPEAMKLLAPPIQITRDGRLLQYQAAIDEAHLVMLADQVLVSPAAAADLLKHILDLQDEGFQSLEGRDAPRGLYLAYEAELAARAGPEKAGWLHLARSRNDLNATISLLALREAACSTSQEIGILQDALLQRTEEASKLVAPLYSQYQIALPGSPGHYLLGVFFALGRERQRLHCLLEDIRNCPMGAGAGGGTSMRIDPLKTANLLGFELPSFNSLDAVASRDHHLQALSIFAGVSILLSRVAQDLQVWTTREFALIDVPKNLAGGSSMLPQKKNPFLLEHIKGSASTVVGAYVSAATATCKAPFSNSIEASNYGCSPLGVAEDALKRAITLTSLIVKFMSFNVRSMRENLEDGSPMTAVAAERMASRGVPFRQAHTLVGEIAERLSQDAGVAERRSELASHLADVLPASPEEGRDALQFGGGPAKRSTDDQISLAKTLFREMQLKCEEIRERWAGAEVHRKRRVKEFVDDVCIR</sequence>
<reference evidence="8" key="3">
    <citation type="submission" date="2016-06" db="EMBL/GenBank/DDBJ databases">
        <authorList>
            <person name="Kjaerup R.B."/>
            <person name="Dalgaard T.S."/>
            <person name="Juul-Madsen H.R."/>
        </authorList>
    </citation>
    <scope>NUCLEOTIDE SEQUENCE</scope>
    <source>
        <strain evidence="8">R7ANS::ICEMlSym2042</strain>
    </source>
</reference>
<dbReference type="SUPFAM" id="SSF48557">
    <property type="entry name" value="L-aspartase-like"/>
    <property type="match status" value="1"/>
</dbReference>
<keyword evidence="6" id="KW-0547">Nucleotide-binding</keyword>
<dbReference type="GO" id="GO:0005829">
    <property type="term" value="C:cytosol"/>
    <property type="evidence" value="ECO:0007669"/>
    <property type="project" value="TreeGrafter"/>
</dbReference>
<dbReference type="AlphaFoldDB" id="A0A1A5ILZ2"/>
<comment type="caution">
    <text evidence="8">The sequence shown here is derived from an EMBL/GenBank/DDBJ whole genome shotgun (WGS) entry which is preliminary data.</text>
</comment>
<dbReference type="InterPro" id="IPR011761">
    <property type="entry name" value="ATP-grasp"/>
</dbReference>
<dbReference type="InterPro" id="IPR008948">
    <property type="entry name" value="L-Aspartase-like"/>
</dbReference>
<name>A0A1A5ILZ2_RHILI</name>
<dbReference type="EC" id="4.3.2.1" evidence="3"/>
<dbReference type="Pfam" id="PF00206">
    <property type="entry name" value="Lyase_1"/>
    <property type="match status" value="1"/>
</dbReference>
<dbReference type="PRINTS" id="PR00149">
    <property type="entry name" value="FUMRATELYASE"/>
</dbReference>
<accession>A0A1A5ILZ2</accession>
<dbReference type="EMBL" id="LZTJ01000002">
    <property type="protein sequence ID" value="OBP80085.1"/>
    <property type="molecule type" value="Genomic_DNA"/>
</dbReference>
<protein>
    <recommendedName>
        <fullName evidence="3">argininosuccinate lyase</fullName>
        <ecNumber evidence="3">4.3.2.1</ecNumber>
    </recommendedName>
</protein>
<keyword evidence="4" id="KW-0055">Arginine biosynthesis</keyword>
<dbReference type="InterPro" id="IPR024083">
    <property type="entry name" value="Fumarase/histidase_N"/>
</dbReference>
<evidence type="ECO:0000313" key="11">
    <source>
        <dbReference type="Proteomes" id="UP000093748"/>
    </source>
</evidence>
<gene>
    <name evidence="9" type="ORF">A8145_26270</name>
    <name evidence="8" type="ORF">BAE39_27650</name>
</gene>
<dbReference type="PRINTS" id="PR00145">
    <property type="entry name" value="ARGSUCLYASE"/>
</dbReference>
<keyword evidence="5 8" id="KW-0456">Lyase</keyword>
<evidence type="ECO:0000256" key="6">
    <source>
        <dbReference type="PROSITE-ProRule" id="PRU00409"/>
    </source>
</evidence>
<dbReference type="PROSITE" id="PS50975">
    <property type="entry name" value="ATP_GRASP"/>
    <property type="match status" value="1"/>
</dbReference>
<dbReference type="InterPro" id="IPR000362">
    <property type="entry name" value="Fumarate_lyase_fam"/>
</dbReference>
<feature type="domain" description="ATP-grasp" evidence="7">
    <location>
        <begin position="114"/>
        <end position="312"/>
    </location>
</feature>